<reference evidence="2" key="2">
    <citation type="submission" date="2019-09" db="EMBL/GenBank/DDBJ databases">
        <title>Complete genome sequencing of four Arcobacter species reveals a diverse suite of mobile elements.</title>
        <authorList>
            <person name="On S.L.W."/>
            <person name="Miller W.G."/>
            <person name="Biggs P."/>
            <person name="Cornelius A."/>
            <person name="Vandamme P."/>
        </authorList>
    </citation>
    <scope>NUCLEOTIDE SEQUENCE [LARGE SCALE GENOMIC DNA]</scope>
    <source>
        <strain evidence="2">LMG 26638</strain>
    </source>
</reference>
<protein>
    <submittedName>
        <fullName evidence="1">Uncharacterized protein</fullName>
    </submittedName>
</protein>
<proteinExistence type="predicted"/>
<dbReference type="EMBL" id="CP035928">
    <property type="protein sequence ID" value="QEP35441.1"/>
    <property type="molecule type" value="Genomic_DNA"/>
</dbReference>
<evidence type="ECO:0000313" key="2">
    <source>
        <dbReference type="Proteomes" id="UP000322726"/>
    </source>
</evidence>
<gene>
    <name evidence="1" type="ORF">APAC_2382</name>
</gene>
<reference evidence="1 2" key="3">
    <citation type="submission" date="2019-09" db="EMBL/GenBank/DDBJ databases">
        <title>Taxonomic note: a critical rebuttal of the proposed division of the genus Arcobacter into six genera, emended descriptions of Arcobacter anaerophilus and the genus Arcobacter, and an assessment of genus-level boundaries for Epsilonproteobacteria using in silico genomic comparator tools.</title>
        <authorList>
            <person name="On S.L.W."/>
            <person name="Miller W.G."/>
            <person name="Biggs P."/>
            <person name="Cornelius A."/>
            <person name="Vandamme P."/>
        </authorList>
    </citation>
    <scope>NUCLEOTIDE SEQUENCE [LARGE SCALE GENOMIC DNA]</scope>
    <source>
        <strain evidence="1 2">LMG 26638</strain>
    </source>
</reference>
<keyword evidence="2" id="KW-1185">Reference proteome</keyword>
<name>A0A5C2H969_9BACT</name>
<dbReference type="KEGG" id="apai:APAC_2382"/>
<sequence>MDYFYITDEYEQQYNINRDETLTGGSIKFNLYRDDSIYSLNFEHMNIHLQKRDHDRWFGISYTYIF</sequence>
<evidence type="ECO:0000313" key="1">
    <source>
        <dbReference type="EMBL" id="QEP35441.1"/>
    </source>
</evidence>
<dbReference type="AlphaFoldDB" id="A0A5C2H969"/>
<reference evidence="1 2" key="1">
    <citation type="submission" date="2019-09" db="EMBL/GenBank/DDBJ databases">
        <title>Complete genome sequencing of four Arcobacter species reveals a diverse suite of mobile elements.</title>
        <authorList>
            <person name="Miller W.G."/>
            <person name="Yee E."/>
            <person name="Bono J.L."/>
        </authorList>
    </citation>
    <scope>NUCLEOTIDE SEQUENCE [LARGE SCALE GENOMIC DNA]</scope>
    <source>
        <strain evidence="1 2">LMG 26638</strain>
    </source>
</reference>
<accession>A0A5C2H969</accession>
<organism evidence="1 2">
    <name type="scientific">Malaciobacter pacificus</name>
    <dbReference type="NCBI Taxonomy" id="1080223"/>
    <lineage>
        <taxon>Bacteria</taxon>
        <taxon>Pseudomonadati</taxon>
        <taxon>Campylobacterota</taxon>
        <taxon>Epsilonproteobacteria</taxon>
        <taxon>Campylobacterales</taxon>
        <taxon>Arcobacteraceae</taxon>
        <taxon>Malaciobacter</taxon>
    </lineage>
</organism>
<dbReference type="Proteomes" id="UP000322726">
    <property type="component" value="Chromosome"/>
</dbReference>